<dbReference type="AlphaFoldDB" id="A0A453SSY7"/>
<dbReference type="Proteomes" id="UP000015105">
    <property type="component" value="Chromosome 7D"/>
</dbReference>
<sequence length="52" mass="6035">EFLSHVTFISFAKKVGVFLFTLCSYYQGGLDFNLRKKNVLHTTPSVPNYKMF</sequence>
<proteinExistence type="predicted"/>
<reference evidence="1" key="5">
    <citation type="journal article" date="2021" name="G3 (Bethesda)">
        <title>Aegilops tauschii genome assembly Aet v5.0 features greater sequence contiguity and improved annotation.</title>
        <authorList>
            <person name="Wang L."/>
            <person name="Zhu T."/>
            <person name="Rodriguez J.C."/>
            <person name="Deal K.R."/>
            <person name="Dubcovsky J."/>
            <person name="McGuire P.E."/>
            <person name="Lux T."/>
            <person name="Spannagl M."/>
            <person name="Mayer K.F.X."/>
            <person name="Baldrich P."/>
            <person name="Meyers B.C."/>
            <person name="Huo N."/>
            <person name="Gu Y.Q."/>
            <person name="Zhou H."/>
            <person name="Devos K.M."/>
            <person name="Bennetzen J.L."/>
            <person name="Unver T."/>
            <person name="Budak H."/>
            <person name="Gulick P.J."/>
            <person name="Galiba G."/>
            <person name="Kalapos B."/>
            <person name="Nelson D.R."/>
            <person name="Li P."/>
            <person name="You F.M."/>
            <person name="Luo M.C."/>
            <person name="Dvorak J."/>
        </authorList>
    </citation>
    <scope>NUCLEOTIDE SEQUENCE [LARGE SCALE GENOMIC DNA]</scope>
    <source>
        <strain evidence="1">cv. AL8/78</strain>
    </source>
</reference>
<keyword evidence="2" id="KW-1185">Reference proteome</keyword>
<name>A0A453SSY7_AEGTS</name>
<accession>A0A453SSY7</accession>
<reference evidence="2" key="2">
    <citation type="journal article" date="2017" name="Nat. Plants">
        <title>The Aegilops tauschii genome reveals multiple impacts of transposons.</title>
        <authorList>
            <person name="Zhao G."/>
            <person name="Zou C."/>
            <person name="Li K."/>
            <person name="Wang K."/>
            <person name="Li T."/>
            <person name="Gao L."/>
            <person name="Zhang X."/>
            <person name="Wang H."/>
            <person name="Yang Z."/>
            <person name="Liu X."/>
            <person name="Jiang W."/>
            <person name="Mao L."/>
            <person name="Kong X."/>
            <person name="Jiao Y."/>
            <person name="Jia J."/>
        </authorList>
    </citation>
    <scope>NUCLEOTIDE SEQUENCE [LARGE SCALE GENOMIC DNA]</scope>
    <source>
        <strain evidence="2">cv. AL8/78</strain>
    </source>
</reference>
<reference evidence="2" key="1">
    <citation type="journal article" date="2014" name="Science">
        <title>Ancient hybridizations among the ancestral genomes of bread wheat.</title>
        <authorList>
            <consortium name="International Wheat Genome Sequencing Consortium,"/>
            <person name="Marcussen T."/>
            <person name="Sandve S.R."/>
            <person name="Heier L."/>
            <person name="Spannagl M."/>
            <person name="Pfeifer M."/>
            <person name="Jakobsen K.S."/>
            <person name="Wulff B.B."/>
            <person name="Steuernagel B."/>
            <person name="Mayer K.F."/>
            <person name="Olsen O.A."/>
        </authorList>
    </citation>
    <scope>NUCLEOTIDE SEQUENCE [LARGE SCALE GENOMIC DNA]</scope>
    <source>
        <strain evidence="2">cv. AL8/78</strain>
    </source>
</reference>
<dbReference type="EnsemblPlants" id="AET7Gv21059100.14">
    <property type="protein sequence ID" value="AET7Gv21059100.14"/>
    <property type="gene ID" value="AET7Gv21059100"/>
</dbReference>
<evidence type="ECO:0000313" key="2">
    <source>
        <dbReference type="Proteomes" id="UP000015105"/>
    </source>
</evidence>
<dbReference type="Gramene" id="AET7Gv21059100.14">
    <property type="protein sequence ID" value="AET7Gv21059100.14"/>
    <property type="gene ID" value="AET7Gv21059100"/>
</dbReference>
<organism evidence="1 2">
    <name type="scientific">Aegilops tauschii subsp. strangulata</name>
    <name type="common">Goatgrass</name>
    <dbReference type="NCBI Taxonomy" id="200361"/>
    <lineage>
        <taxon>Eukaryota</taxon>
        <taxon>Viridiplantae</taxon>
        <taxon>Streptophyta</taxon>
        <taxon>Embryophyta</taxon>
        <taxon>Tracheophyta</taxon>
        <taxon>Spermatophyta</taxon>
        <taxon>Magnoliopsida</taxon>
        <taxon>Liliopsida</taxon>
        <taxon>Poales</taxon>
        <taxon>Poaceae</taxon>
        <taxon>BOP clade</taxon>
        <taxon>Pooideae</taxon>
        <taxon>Triticodae</taxon>
        <taxon>Triticeae</taxon>
        <taxon>Triticinae</taxon>
        <taxon>Aegilops</taxon>
    </lineage>
</organism>
<reference evidence="1" key="3">
    <citation type="journal article" date="2017" name="Nature">
        <title>Genome sequence of the progenitor of the wheat D genome Aegilops tauschii.</title>
        <authorList>
            <person name="Luo M.C."/>
            <person name="Gu Y.Q."/>
            <person name="Puiu D."/>
            <person name="Wang H."/>
            <person name="Twardziok S.O."/>
            <person name="Deal K.R."/>
            <person name="Huo N."/>
            <person name="Zhu T."/>
            <person name="Wang L."/>
            <person name="Wang Y."/>
            <person name="McGuire P.E."/>
            <person name="Liu S."/>
            <person name="Long H."/>
            <person name="Ramasamy R.K."/>
            <person name="Rodriguez J.C."/>
            <person name="Van S.L."/>
            <person name="Yuan L."/>
            <person name="Wang Z."/>
            <person name="Xia Z."/>
            <person name="Xiao L."/>
            <person name="Anderson O.D."/>
            <person name="Ouyang S."/>
            <person name="Liang Y."/>
            <person name="Zimin A.V."/>
            <person name="Pertea G."/>
            <person name="Qi P."/>
            <person name="Bennetzen J.L."/>
            <person name="Dai X."/>
            <person name="Dawson M.W."/>
            <person name="Muller H.G."/>
            <person name="Kugler K."/>
            <person name="Rivarola-Duarte L."/>
            <person name="Spannagl M."/>
            <person name="Mayer K.F.X."/>
            <person name="Lu F.H."/>
            <person name="Bevan M.W."/>
            <person name="Leroy P."/>
            <person name="Li P."/>
            <person name="You F.M."/>
            <person name="Sun Q."/>
            <person name="Liu Z."/>
            <person name="Lyons E."/>
            <person name="Wicker T."/>
            <person name="Salzberg S.L."/>
            <person name="Devos K.M."/>
            <person name="Dvorak J."/>
        </authorList>
    </citation>
    <scope>NUCLEOTIDE SEQUENCE [LARGE SCALE GENOMIC DNA]</scope>
    <source>
        <strain evidence="1">cv. AL8/78</strain>
    </source>
</reference>
<protein>
    <submittedName>
        <fullName evidence="1">Uncharacterized protein</fullName>
    </submittedName>
</protein>
<evidence type="ECO:0000313" key="1">
    <source>
        <dbReference type="EnsemblPlants" id="AET7Gv21059100.14"/>
    </source>
</evidence>
<reference evidence="1" key="4">
    <citation type="submission" date="2019-03" db="UniProtKB">
        <authorList>
            <consortium name="EnsemblPlants"/>
        </authorList>
    </citation>
    <scope>IDENTIFICATION</scope>
</reference>